<dbReference type="AlphaFoldDB" id="A0A1Y1YNC9"/>
<reference evidence="2 3" key="1">
    <citation type="submission" date="2016-07" db="EMBL/GenBank/DDBJ databases">
        <title>Pervasive Adenine N6-methylation of Active Genes in Fungi.</title>
        <authorList>
            <consortium name="DOE Joint Genome Institute"/>
            <person name="Mondo S.J."/>
            <person name="Dannebaum R.O."/>
            <person name="Kuo R.C."/>
            <person name="Labutti K."/>
            <person name="Haridas S."/>
            <person name="Kuo A."/>
            <person name="Salamov A."/>
            <person name="Ahrendt S.R."/>
            <person name="Lipzen A."/>
            <person name="Sullivan W."/>
            <person name="Andreopoulos W.B."/>
            <person name="Clum A."/>
            <person name="Lindquist E."/>
            <person name="Daum C."/>
            <person name="Ramamoorthy G.K."/>
            <person name="Gryganskyi A."/>
            <person name="Culley D."/>
            <person name="Magnuson J.K."/>
            <person name="James T.Y."/>
            <person name="O'Malley M.A."/>
            <person name="Stajich J.E."/>
            <person name="Spatafora J.W."/>
            <person name="Visel A."/>
            <person name="Grigoriev I.V."/>
        </authorList>
    </citation>
    <scope>NUCLEOTIDE SEQUENCE [LARGE SCALE GENOMIC DNA]</scope>
    <source>
        <strain evidence="2 3">CBS 115471</strain>
    </source>
</reference>
<organism evidence="2 3">
    <name type="scientific">Clohesyomyces aquaticus</name>
    <dbReference type="NCBI Taxonomy" id="1231657"/>
    <lineage>
        <taxon>Eukaryota</taxon>
        <taxon>Fungi</taxon>
        <taxon>Dikarya</taxon>
        <taxon>Ascomycota</taxon>
        <taxon>Pezizomycotina</taxon>
        <taxon>Dothideomycetes</taxon>
        <taxon>Pleosporomycetidae</taxon>
        <taxon>Pleosporales</taxon>
        <taxon>Lindgomycetaceae</taxon>
        <taxon>Clohesyomyces</taxon>
    </lineage>
</organism>
<feature type="region of interest" description="Disordered" evidence="1">
    <location>
        <begin position="364"/>
        <end position="554"/>
    </location>
</feature>
<feature type="compositionally biased region" description="Basic and acidic residues" evidence="1">
    <location>
        <begin position="36"/>
        <end position="53"/>
    </location>
</feature>
<dbReference type="Proteomes" id="UP000193144">
    <property type="component" value="Unassembled WGS sequence"/>
</dbReference>
<evidence type="ECO:0000313" key="3">
    <source>
        <dbReference type="Proteomes" id="UP000193144"/>
    </source>
</evidence>
<feature type="compositionally biased region" description="Low complexity" evidence="1">
    <location>
        <begin position="409"/>
        <end position="418"/>
    </location>
</feature>
<protein>
    <submittedName>
        <fullName evidence="2">Uncharacterized protein</fullName>
    </submittedName>
</protein>
<gene>
    <name evidence="2" type="ORF">BCR34DRAFT_592856</name>
</gene>
<proteinExistence type="predicted"/>
<feature type="compositionally biased region" description="Pro residues" evidence="1">
    <location>
        <begin position="503"/>
        <end position="513"/>
    </location>
</feature>
<feature type="compositionally biased region" description="Low complexity" evidence="1">
    <location>
        <begin position="522"/>
        <end position="533"/>
    </location>
</feature>
<feature type="compositionally biased region" description="Low complexity" evidence="1">
    <location>
        <begin position="225"/>
        <end position="234"/>
    </location>
</feature>
<name>A0A1Y1YNC9_9PLEO</name>
<accession>A0A1Y1YNC9</accession>
<feature type="region of interest" description="Disordered" evidence="1">
    <location>
        <begin position="34"/>
        <end position="53"/>
    </location>
</feature>
<dbReference type="STRING" id="1231657.A0A1Y1YNC9"/>
<feature type="compositionally biased region" description="Low complexity" evidence="1">
    <location>
        <begin position="486"/>
        <end position="502"/>
    </location>
</feature>
<dbReference type="OrthoDB" id="25896at2759"/>
<comment type="caution">
    <text evidence="2">The sequence shown here is derived from an EMBL/GenBank/DDBJ whole genome shotgun (WGS) entry which is preliminary data.</text>
</comment>
<keyword evidence="3" id="KW-1185">Reference proteome</keyword>
<feature type="compositionally biased region" description="Pro residues" evidence="1">
    <location>
        <begin position="467"/>
        <end position="478"/>
    </location>
</feature>
<feature type="compositionally biased region" description="Low complexity" evidence="1">
    <location>
        <begin position="450"/>
        <end position="462"/>
    </location>
</feature>
<feature type="region of interest" description="Disordered" evidence="1">
    <location>
        <begin position="222"/>
        <end position="243"/>
    </location>
</feature>
<evidence type="ECO:0000313" key="2">
    <source>
        <dbReference type="EMBL" id="ORX99540.1"/>
    </source>
</evidence>
<sequence length="735" mass="79732">MSGLEVVGAVAAVVSAFHGGSELVAHIKKKRRRRSKEKEEFEEKQLQESLHDGETTVGQRFDQDVRELGEIVRIGDGLSPSASSSEVLIARDRLLHIAVVVQAEIIKSLQLAVQYENMVLNLKILHETSILNRQETLTTLDEMKQRIVLTRDVPRPFGALPLARPDMQRGSVATIESLQSFRTTPASSYSHIPVDYIPKAVTLPGPEDKDSRSGLVNFLRTKRYSSSSSQSSSQNRPTSSADNINYYPPALNYLIQGQGGDNHIMKDIDEIISSYQGLRLDNNQRNTLAALNAGVNNNPLSRRDTLAILNAGEGHKRDTMGLNQDAAAIQMLGRNLPSTPEESYQNPQQYPAFNQHMFDSQNNAYCQYGAPSPAQMPAPQRHDSRWSTSSSVYSDKVPPSMYSHDSRSSNDSNSRSPSIALELSATGFPAPPSAVPQRPLHLTPGQDAPSRSSSNGSSSRYSFGIPTQPPPAPVPVPTNPLAHPQSTPSIASSASASTTTINPPAPPAPPSAPHPSQFLKHTSSTNSNSTSTSAPSIKSGTIAGPHPSQSAMMSGRPCKDNNYWGFCKGAWAVREDLKRGLGVQTRPVGMHNSMQIWQCKHCTFTGKTYPGKRKKEIIINPNVYTSAVGIRYKWVFLAKSHVKRKATSASPQGTALGLGANGEQADSNYGCVICSVEGNVTGIYGNVETLMNHIYLEHAKGLQDKVAVKARFVVGRVAGVDEEWDLNCPSLGALE</sequence>
<dbReference type="EMBL" id="MCFA01000196">
    <property type="protein sequence ID" value="ORX99540.1"/>
    <property type="molecule type" value="Genomic_DNA"/>
</dbReference>
<evidence type="ECO:0000256" key="1">
    <source>
        <dbReference type="SAM" id="MobiDB-lite"/>
    </source>
</evidence>